<evidence type="ECO:0000256" key="1">
    <source>
        <dbReference type="SAM" id="MobiDB-lite"/>
    </source>
</evidence>
<feature type="compositionally biased region" description="Basic and acidic residues" evidence="1">
    <location>
        <begin position="1"/>
        <end position="24"/>
    </location>
</feature>
<proteinExistence type="predicted"/>
<name>A0A812KQW2_SYMPI</name>
<evidence type="ECO:0000313" key="3">
    <source>
        <dbReference type="Proteomes" id="UP000649617"/>
    </source>
</evidence>
<accession>A0A812KQW2</accession>
<protein>
    <submittedName>
        <fullName evidence="2">Uncharacterized protein</fullName>
    </submittedName>
</protein>
<dbReference type="Proteomes" id="UP000649617">
    <property type="component" value="Unassembled WGS sequence"/>
</dbReference>
<comment type="caution">
    <text evidence="2">The sequence shown here is derived from an EMBL/GenBank/DDBJ whole genome shotgun (WGS) entry which is preliminary data.</text>
</comment>
<dbReference type="EMBL" id="CAJNIZ010004321">
    <property type="protein sequence ID" value="CAE7231436.1"/>
    <property type="molecule type" value="Genomic_DNA"/>
</dbReference>
<feature type="region of interest" description="Disordered" evidence="1">
    <location>
        <begin position="1"/>
        <end position="43"/>
    </location>
</feature>
<gene>
    <name evidence="2" type="ORF">SPIL2461_LOCUS3544</name>
</gene>
<reference evidence="2" key="1">
    <citation type="submission" date="2021-02" db="EMBL/GenBank/DDBJ databases">
        <authorList>
            <person name="Dougan E. K."/>
            <person name="Rhodes N."/>
            <person name="Thang M."/>
            <person name="Chan C."/>
        </authorList>
    </citation>
    <scope>NUCLEOTIDE SEQUENCE</scope>
</reference>
<organism evidence="2 3">
    <name type="scientific">Symbiodinium pilosum</name>
    <name type="common">Dinoflagellate</name>
    <dbReference type="NCBI Taxonomy" id="2952"/>
    <lineage>
        <taxon>Eukaryota</taxon>
        <taxon>Sar</taxon>
        <taxon>Alveolata</taxon>
        <taxon>Dinophyceae</taxon>
        <taxon>Suessiales</taxon>
        <taxon>Symbiodiniaceae</taxon>
        <taxon>Symbiodinium</taxon>
    </lineage>
</organism>
<keyword evidence="3" id="KW-1185">Reference proteome</keyword>
<evidence type="ECO:0000313" key="2">
    <source>
        <dbReference type="EMBL" id="CAE7231436.1"/>
    </source>
</evidence>
<dbReference type="AlphaFoldDB" id="A0A812KQW2"/>
<sequence length="151" mass="16764">MLDNAKWEAEKKPLFGDNIDSKDETSEEDKELCCNPEASEPDEEELSQMFDHANKSLDGFVKRPETRANASLLKKAELLQEMLKSNRFQQVLRSSQSIKALGGPMKALSEIPTGKDLAEDMQDLEKGLLNLQRAGIATGSLLRQLVDSVDA</sequence>